<dbReference type="EMBL" id="JAHRIQ010028013">
    <property type="protein sequence ID" value="MEQ2230621.1"/>
    <property type="molecule type" value="Genomic_DNA"/>
</dbReference>
<proteinExistence type="predicted"/>
<evidence type="ECO:0000313" key="2">
    <source>
        <dbReference type="Proteomes" id="UP001482620"/>
    </source>
</evidence>
<organism evidence="1 2">
    <name type="scientific">Ilyodon furcidens</name>
    <name type="common">goldbreast splitfin</name>
    <dbReference type="NCBI Taxonomy" id="33524"/>
    <lineage>
        <taxon>Eukaryota</taxon>
        <taxon>Metazoa</taxon>
        <taxon>Chordata</taxon>
        <taxon>Craniata</taxon>
        <taxon>Vertebrata</taxon>
        <taxon>Euteleostomi</taxon>
        <taxon>Actinopterygii</taxon>
        <taxon>Neopterygii</taxon>
        <taxon>Teleostei</taxon>
        <taxon>Neoteleostei</taxon>
        <taxon>Acanthomorphata</taxon>
        <taxon>Ovalentaria</taxon>
        <taxon>Atherinomorphae</taxon>
        <taxon>Cyprinodontiformes</taxon>
        <taxon>Goodeidae</taxon>
        <taxon>Ilyodon</taxon>
    </lineage>
</organism>
<name>A0ABV0TDV6_9TELE</name>
<gene>
    <name evidence="1" type="ORF">ILYODFUR_031342</name>
</gene>
<reference evidence="1 2" key="1">
    <citation type="submission" date="2021-06" db="EMBL/GenBank/DDBJ databases">
        <authorList>
            <person name="Palmer J.M."/>
        </authorList>
    </citation>
    <scope>NUCLEOTIDE SEQUENCE [LARGE SCALE GENOMIC DNA]</scope>
    <source>
        <strain evidence="2">if_2019</strain>
        <tissue evidence="1">Muscle</tissue>
    </source>
</reference>
<evidence type="ECO:0000313" key="1">
    <source>
        <dbReference type="EMBL" id="MEQ2230621.1"/>
    </source>
</evidence>
<dbReference type="Proteomes" id="UP001482620">
    <property type="component" value="Unassembled WGS sequence"/>
</dbReference>
<keyword evidence="2" id="KW-1185">Reference proteome</keyword>
<accession>A0ABV0TDV6</accession>
<comment type="caution">
    <text evidence="1">The sequence shown here is derived from an EMBL/GenBank/DDBJ whole genome shotgun (WGS) entry which is preliminary data.</text>
</comment>
<protein>
    <submittedName>
        <fullName evidence="1">Uncharacterized protein</fullName>
    </submittedName>
</protein>
<sequence length="103" mass="11610">MTKCLFELFNMQVSSSGSDTGLTLLDRIYVFIADTDCDPSASQRFISAGMCQQLTLLMQKEVFSVIYNCRCVFSQLCCCIRMGVKLVKRKRRPYSALIAEGSK</sequence>